<dbReference type="InterPro" id="IPR016208">
    <property type="entry name" value="Ald_Oxase/xanthine_DH-like"/>
</dbReference>
<dbReference type="InterPro" id="IPR008274">
    <property type="entry name" value="AldOxase/xan_DH_MoCoBD1"/>
</dbReference>
<dbReference type="Pfam" id="PF01315">
    <property type="entry name" value="Ald_Xan_dh_C"/>
    <property type="match status" value="1"/>
</dbReference>
<dbReference type="SUPFAM" id="SSF56003">
    <property type="entry name" value="Molybdenum cofactor-binding domain"/>
    <property type="match status" value="1"/>
</dbReference>
<dbReference type="InterPro" id="IPR037165">
    <property type="entry name" value="AldOxase/xan_DH_Mopterin-bd_sf"/>
</dbReference>
<dbReference type="Gene3D" id="3.90.1170.50">
    <property type="entry name" value="Aldehyde oxidase/xanthine dehydrogenase, a/b hammerhead"/>
    <property type="match status" value="1"/>
</dbReference>
<keyword evidence="1" id="KW-0500">Molybdenum</keyword>
<name>A0A3B1BTH9_9ZZZZ</name>
<keyword evidence="2 5" id="KW-0560">Oxidoreductase</keyword>
<dbReference type="Pfam" id="PF20256">
    <property type="entry name" value="MoCoBD_2"/>
    <property type="match status" value="1"/>
</dbReference>
<protein>
    <submittedName>
        <fullName evidence="5">Xanthine dehydrogenase, molybdenum binding subunit</fullName>
        <ecNumber evidence="5">1.17.1.4</ecNumber>
    </submittedName>
</protein>
<evidence type="ECO:0000256" key="3">
    <source>
        <dbReference type="SAM" id="Coils"/>
    </source>
</evidence>
<reference evidence="5" key="1">
    <citation type="submission" date="2018-06" db="EMBL/GenBank/DDBJ databases">
        <authorList>
            <person name="Zhirakovskaya E."/>
        </authorList>
    </citation>
    <scope>NUCLEOTIDE SEQUENCE</scope>
</reference>
<dbReference type="EMBL" id="UOGD01000007">
    <property type="protein sequence ID" value="VAX15154.1"/>
    <property type="molecule type" value="Genomic_DNA"/>
</dbReference>
<sequence>MKRDIENHVTGISKFVDDFPTLEGTLEAYLFYSEKAHARILNIDFASAFKSEGVVAVFTADDIPGDNQIGGIIKDEKLFAEDEVEFIGEPIALVIADTKENAKRASEKILVEYEDLPAVTDPREAYAKGSLIKAPQIFSGGDVDSAWKECDVIVEGKVDSGGQEHLYLETQASYAVPTDSGLKIYSSTQSPTVVQRTTSNVLNIPMNRIEVDVLRLGGAFGGKEDQATVWAVLSALAAYKINRPVKLILSRMDDLKITGKRHPYSSDYKIGLSRDGKIIAYEVTFYQNAGAFADLSTAILERTLFHAANCYAIPNVKATGISCKTNLPPNTAFRGFGGPQGMFVIESALHKAADVMGIDVDTLQRKNLIVDNDVYFYGQKAENAQAVISWQTADEKFNLDKLKQEVKKFNEQNERYKKGFAVMPISFGISFTNSFLNQASALVHVYTDGSVGVSTAAVEMGQGVNEKIIEVCSRTFSISKNRIKIETTNTTRIANTSPTAASTGADLNGNAAKIACDNILERLKIIAAQKLNAKDSEKISIENEQVYLDGRETDLGWDDLIQEAYFSRTNLSSHAYYATPDIYFDRDKNIGSPFAYNVYGTSFITVTVDCLLGIYKFDSVKIVHDFGRSLHPLIDLGQAEGALAQGIGWMTMEELVQSKEGELKSNTLSTYKVPDIYSIPEDVTIEFLENSENRFGPFNSKAIGEPPFMYGIGVYFAILNAMRAFNPDLELFYNAPITPEKVLLALYPEVRYKHET</sequence>
<organism evidence="5">
    <name type="scientific">hydrothermal vent metagenome</name>
    <dbReference type="NCBI Taxonomy" id="652676"/>
    <lineage>
        <taxon>unclassified sequences</taxon>
        <taxon>metagenomes</taxon>
        <taxon>ecological metagenomes</taxon>
    </lineage>
</organism>
<dbReference type="EC" id="1.17.1.4" evidence="5"/>
<evidence type="ECO:0000256" key="1">
    <source>
        <dbReference type="ARBA" id="ARBA00022505"/>
    </source>
</evidence>
<keyword evidence="3" id="KW-0175">Coiled coil</keyword>
<evidence type="ECO:0000256" key="2">
    <source>
        <dbReference type="ARBA" id="ARBA00023002"/>
    </source>
</evidence>
<dbReference type="Pfam" id="PF02738">
    <property type="entry name" value="MoCoBD_1"/>
    <property type="match status" value="1"/>
</dbReference>
<feature type="coiled-coil region" evidence="3">
    <location>
        <begin position="392"/>
        <end position="419"/>
    </location>
</feature>
<evidence type="ECO:0000313" key="5">
    <source>
        <dbReference type="EMBL" id="VAX15154.1"/>
    </source>
</evidence>
<dbReference type="AlphaFoldDB" id="A0A3B1BTH9"/>
<dbReference type="GO" id="GO:0005506">
    <property type="term" value="F:iron ion binding"/>
    <property type="evidence" value="ECO:0007669"/>
    <property type="project" value="InterPro"/>
</dbReference>
<feature type="domain" description="Aldehyde oxidase/xanthine dehydrogenase a/b hammerhead" evidence="4">
    <location>
        <begin position="10"/>
        <end position="117"/>
    </location>
</feature>
<dbReference type="Gene3D" id="3.30.365.10">
    <property type="entry name" value="Aldehyde oxidase/xanthine dehydrogenase, molybdopterin binding domain"/>
    <property type="match status" value="4"/>
</dbReference>
<proteinExistence type="predicted"/>
<dbReference type="InterPro" id="IPR036856">
    <property type="entry name" value="Ald_Oxase/Xan_DH_a/b_sf"/>
</dbReference>
<dbReference type="PANTHER" id="PTHR11908">
    <property type="entry name" value="XANTHINE DEHYDROGENASE"/>
    <property type="match status" value="1"/>
</dbReference>
<evidence type="ECO:0000259" key="4">
    <source>
        <dbReference type="SMART" id="SM01008"/>
    </source>
</evidence>
<dbReference type="SUPFAM" id="SSF54665">
    <property type="entry name" value="CO dehydrogenase molybdoprotein N-domain-like"/>
    <property type="match status" value="1"/>
</dbReference>
<dbReference type="PANTHER" id="PTHR11908:SF132">
    <property type="entry name" value="ALDEHYDE OXIDASE 1-RELATED"/>
    <property type="match status" value="1"/>
</dbReference>
<gene>
    <name evidence="5" type="ORF">MNBD_IGNAVI01-805</name>
</gene>
<dbReference type="InterPro" id="IPR000674">
    <property type="entry name" value="Ald_Oxase/Xan_DH_a/b"/>
</dbReference>
<dbReference type="InterPro" id="IPR046867">
    <property type="entry name" value="AldOxase/xan_DH_MoCoBD2"/>
</dbReference>
<dbReference type="GO" id="GO:0004854">
    <property type="term" value="F:xanthine dehydrogenase activity"/>
    <property type="evidence" value="ECO:0007669"/>
    <property type="project" value="UniProtKB-EC"/>
</dbReference>
<dbReference type="FunFam" id="3.30.365.10:FF:000001">
    <property type="entry name" value="Xanthine dehydrogenase oxidase"/>
    <property type="match status" value="1"/>
</dbReference>
<dbReference type="SMART" id="SM01008">
    <property type="entry name" value="Ald_Xan_dh_C"/>
    <property type="match status" value="1"/>
</dbReference>
<accession>A0A3B1BTH9</accession>
<dbReference type="FunFam" id="3.90.1170.50:FF:000001">
    <property type="entry name" value="Aldehyde oxidase 1"/>
    <property type="match status" value="1"/>
</dbReference>